<organism evidence="18 19">
    <name type="scientific">Hyalangium rubrum</name>
    <dbReference type="NCBI Taxonomy" id="3103134"/>
    <lineage>
        <taxon>Bacteria</taxon>
        <taxon>Pseudomonadati</taxon>
        <taxon>Myxococcota</taxon>
        <taxon>Myxococcia</taxon>
        <taxon>Myxococcales</taxon>
        <taxon>Cystobacterineae</taxon>
        <taxon>Archangiaceae</taxon>
        <taxon>Hyalangium</taxon>
    </lineage>
</organism>
<evidence type="ECO:0000256" key="9">
    <source>
        <dbReference type="ARBA" id="ARBA00023065"/>
    </source>
</evidence>
<comment type="subcellular location">
    <subcellularLocation>
        <location evidence="14">Cell membrane</location>
        <topology evidence="14">Peripheral membrane protein</topology>
    </subcellularLocation>
    <subcellularLocation>
        <location evidence="2">Membrane</location>
    </subcellularLocation>
</comment>
<keyword evidence="7 14" id="KW-0067">ATP-binding</keyword>
<keyword evidence="11 14" id="KW-0139">CF(1)</keyword>
<dbReference type="InterPro" id="IPR020003">
    <property type="entry name" value="ATPase_a/bsu_AS"/>
</dbReference>
<accession>A0ABU5HD65</accession>
<feature type="domain" description="ATPase F1/V1/A1 complex alpha/beta subunit nucleotide-binding" evidence="15">
    <location>
        <begin position="149"/>
        <end position="364"/>
    </location>
</feature>
<keyword evidence="12 14" id="KW-0066">ATP synthesis</keyword>
<comment type="function">
    <text evidence="1 14">Produces ATP from ADP in the presence of a proton gradient across the membrane. The alpha chain is a regulatory subunit.</text>
</comment>
<dbReference type="SUPFAM" id="SSF52540">
    <property type="entry name" value="P-loop containing nucleoside triphosphate hydrolases"/>
    <property type="match status" value="1"/>
</dbReference>
<evidence type="ECO:0000256" key="11">
    <source>
        <dbReference type="ARBA" id="ARBA00023196"/>
    </source>
</evidence>
<dbReference type="InterPro" id="IPR000194">
    <property type="entry name" value="ATPase_F1/V1/A1_a/bsu_nucl-bd"/>
</dbReference>
<evidence type="ECO:0000256" key="6">
    <source>
        <dbReference type="ARBA" id="ARBA00022781"/>
    </source>
</evidence>
<evidence type="ECO:0000259" key="15">
    <source>
        <dbReference type="Pfam" id="PF00006"/>
    </source>
</evidence>
<evidence type="ECO:0000256" key="7">
    <source>
        <dbReference type="ARBA" id="ARBA00022840"/>
    </source>
</evidence>
<evidence type="ECO:0000256" key="13">
    <source>
        <dbReference type="ARBA" id="ARBA00026013"/>
    </source>
</evidence>
<evidence type="ECO:0000256" key="10">
    <source>
        <dbReference type="ARBA" id="ARBA00023136"/>
    </source>
</evidence>
<reference evidence="18 19" key="1">
    <citation type="submission" date="2023-12" db="EMBL/GenBank/DDBJ databases">
        <title>the genome sequence of Hyalangium sp. s54d21.</title>
        <authorList>
            <person name="Zhang X."/>
        </authorList>
    </citation>
    <scope>NUCLEOTIDE SEQUENCE [LARGE SCALE GENOMIC DNA]</scope>
    <source>
        <strain evidence="19">s54d21</strain>
    </source>
</reference>
<keyword evidence="14" id="KW-1003">Cell membrane</keyword>
<dbReference type="PIRSF" id="PIRSF039088">
    <property type="entry name" value="F_ATPase_subunit_alpha"/>
    <property type="match status" value="1"/>
</dbReference>
<keyword evidence="4 14" id="KW-0813">Transport</keyword>
<evidence type="ECO:0000259" key="17">
    <source>
        <dbReference type="Pfam" id="PF02874"/>
    </source>
</evidence>
<keyword evidence="10 14" id="KW-0472">Membrane</keyword>
<dbReference type="Pfam" id="PF00306">
    <property type="entry name" value="ATP-synt_ab_C"/>
    <property type="match status" value="1"/>
</dbReference>
<evidence type="ECO:0000256" key="14">
    <source>
        <dbReference type="HAMAP-Rule" id="MF_01346"/>
    </source>
</evidence>
<gene>
    <name evidence="14 18" type="primary">atpA</name>
    <name evidence="18" type="ORF">SYV04_26890</name>
</gene>
<dbReference type="InterPro" id="IPR033732">
    <property type="entry name" value="ATP_synth_F1_a_nt-bd_dom"/>
</dbReference>
<feature type="site" description="Required for activity" evidence="14">
    <location>
        <position position="362"/>
    </location>
</feature>
<keyword evidence="6 14" id="KW-0375">Hydrogen ion transport</keyword>
<comment type="similarity">
    <text evidence="3 14">Belongs to the ATPase alpha/beta chains family.</text>
</comment>
<sequence length="515" mass="55971">MEIRADEISRIIREQIKDYGKKVTVAETGSVLSVGDGIARVYGLEGVQAGELVEFTNGVKGLVLNLEEDNVGVAIMGDFKDIREGDSVKRTAQIASVPVGKGLLGRVVNALGEPLDGKGPIQGSENRRLEIKAPGIVKRKSVHEPLQTGIKALDALVPIGRGQRELIIGDRQTGKTAVAIDTIINQKSQGVFCIYVAIGQKQSTVAQVVDKLTKFGAMEYTTVVAANASDPAPMQFFAPYTGVTMGEYFRDNKMHALIIYDDLSKQAVAYRQLSLLLRRPPGREAYPGDVFYIHSRLLERAAKLSDAEGAGSLTALPIIETQAGDVSAYIPTNVISITDGQIFLETDLFFSGVRPAINVGLSVSRVGSAAQIKAMKQVAGSMKLELAQYRELAAFAQFGSDLDKATQETLARGARLVELLKQGQYEPMPVEKQVMQIYAATNKDDANKRGWIRHVPVSDVPRWMREFIEFVDGKHPQLPKDLATKRELSGDIKTALNKAIAEFNEVFQATAGAKA</sequence>
<dbReference type="Pfam" id="PF00006">
    <property type="entry name" value="ATP-synt_ab"/>
    <property type="match status" value="1"/>
</dbReference>
<feature type="domain" description="ATPase F1/V1/A1 complex alpha/beta subunit N-terminal" evidence="17">
    <location>
        <begin position="25"/>
        <end position="91"/>
    </location>
</feature>
<evidence type="ECO:0000259" key="16">
    <source>
        <dbReference type="Pfam" id="PF00306"/>
    </source>
</evidence>
<dbReference type="NCBIfam" id="NF009884">
    <property type="entry name" value="PRK13343.1"/>
    <property type="match status" value="1"/>
</dbReference>
<dbReference type="InterPro" id="IPR004100">
    <property type="entry name" value="ATPase_F1/V1/A1_a/bsu_N"/>
</dbReference>
<comment type="catalytic activity">
    <reaction evidence="14">
        <text>ATP + H2O + 4 H(+)(in) = ADP + phosphate + 5 H(+)(out)</text>
        <dbReference type="Rhea" id="RHEA:57720"/>
        <dbReference type="ChEBI" id="CHEBI:15377"/>
        <dbReference type="ChEBI" id="CHEBI:15378"/>
        <dbReference type="ChEBI" id="CHEBI:30616"/>
        <dbReference type="ChEBI" id="CHEBI:43474"/>
        <dbReference type="ChEBI" id="CHEBI:456216"/>
        <dbReference type="EC" id="7.1.2.2"/>
    </reaction>
</comment>
<evidence type="ECO:0000256" key="2">
    <source>
        <dbReference type="ARBA" id="ARBA00004370"/>
    </source>
</evidence>
<proteinExistence type="inferred from homology"/>
<evidence type="ECO:0000256" key="12">
    <source>
        <dbReference type="ARBA" id="ARBA00023310"/>
    </source>
</evidence>
<feature type="binding site" evidence="14">
    <location>
        <begin position="169"/>
        <end position="176"/>
    </location>
    <ligand>
        <name>ATP</name>
        <dbReference type="ChEBI" id="CHEBI:30616"/>
    </ligand>
</feature>
<dbReference type="InterPro" id="IPR027417">
    <property type="entry name" value="P-loop_NTPase"/>
</dbReference>
<dbReference type="SUPFAM" id="SSF50615">
    <property type="entry name" value="N-terminal domain of alpha and beta subunits of F1 ATP synthase"/>
    <property type="match status" value="1"/>
</dbReference>
<dbReference type="PROSITE" id="PS00152">
    <property type="entry name" value="ATPASE_ALPHA_BETA"/>
    <property type="match status" value="1"/>
</dbReference>
<evidence type="ECO:0000313" key="18">
    <source>
        <dbReference type="EMBL" id="MDY7230050.1"/>
    </source>
</evidence>
<dbReference type="InterPro" id="IPR005294">
    <property type="entry name" value="ATP_synth_F1_asu"/>
</dbReference>
<dbReference type="RefSeq" id="WP_321548774.1">
    <property type="nucleotide sequence ID" value="NZ_JAXIVS010000010.1"/>
</dbReference>
<dbReference type="HAMAP" id="MF_01346">
    <property type="entry name" value="ATP_synth_alpha_bact"/>
    <property type="match status" value="1"/>
</dbReference>
<dbReference type="CDD" id="cd01132">
    <property type="entry name" value="F1-ATPase_alpha_CD"/>
    <property type="match status" value="1"/>
</dbReference>
<keyword evidence="9 14" id="KW-0406">Ion transport</keyword>
<dbReference type="CDD" id="cd18116">
    <property type="entry name" value="ATP-synt_F1_alpha_N"/>
    <property type="match status" value="1"/>
</dbReference>
<dbReference type="PANTHER" id="PTHR48082:SF2">
    <property type="entry name" value="ATP SYNTHASE SUBUNIT ALPHA, MITOCHONDRIAL"/>
    <property type="match status" value="1"/>
</dbReference>
<dbReference type="Pfam" id="PF02874">
    <property type="entry name" value="ATP-synt_ab_N"/>
    <property type="match status" value="1"/>
</dbReference>
<comment type="subunit">
    <text evidence="13">F-type ATPases have 2 components, CF(1) - the catalytic core - and CF(0) - the membrane proton channel. CF(1) has five subunits: alpha(3), beta(3), gamma(1), delta(1), epsilon(1). CF(0) has four main subunits: a(1), b(1), b'(1) and c(9-12).</text>
</comment>
<dbReference type="Gene3D" id="1.20.150.20">
    <property type="entry name" value="ATP synthase alpha/beta chain, C-terminal domain"/>
    <property type="match status" value="1"/>
</dbReference>
<keyword evidence="8 14" id="KW-1278">Translocase</keyword>
<dbReference type="EMBL" id="JAXIVS010000010">
    <property type="protein sequence ID" value="MDY7230050.1"/>
    <property type="molecule type" value="Genomic_DNA"/>
</dbReference>
<dbReference type="NCBIfam" id="TIGR00962">
    <property type="entry name" value="atpA"/>
    <property type="match status" value="1"/>
</dbReference>
<dbReference type="PANTHER" id="PTHR48082">
    <property type="entry name" value="ATP SYNTHASE SUBUNIT ALPHA, MITOCHONDRIAL"/>
    <property type="match status" value="1"/>
</dbReference>
<dbReference type="CDD" id="cd18113">
    <property type="entry name" value="ATP-synt_F1_alpha_C"/>
    <property type="match status" value="1"/>
</dbReference>
<evidence type="ECO:0000256" key="8">
    <source>
        <dbReference type="ARBA" id="ARBA00022967"/>
    </source>
</evidence>
<protein>
    <recommendedName>
        <fullName evidence="14">ATP synthase subunit alpha</fullName>
        <ecNumber evidence="14">7.1.2.2</ecNumber>
    </recommendedName>
    <alternativeName>
        <fullName evidence="14">ATP synthase F1 sector subunit alpha</fullName>
    </alternativeName>
    <alternativeName>
        <fullName evidence="14">F-ATPase subunit alpha</fullName>
    </alternativeName>
</protein>
<dbReference type="SUPFAM" id="SSF47917">
    <property type="entry name" value="C-terminal domain of alpha and beta subunits of F1 ATP synthase"/>
    <property type="match status" value="1"/>
</dbReference>
<name>A0ABU5HD65_9BACT</name>
<dbReference type="InterPro" id="IPR038376">
    <property type="entry name" value="ATP_synth_asu_C_sf"/>
</dbReference>
<evidence type="ECO:0000256" key="4">
    <source>
        <dbReference type="ARBA" id="ARBA00022448"/>
    </source>
</evidence>
<dbReference type="InterPro" id="IPR000793">
    <property type="entry name" value="ATP_synth_asu_C"/>
</dbReference>
<dbReference type="InterPro" id="IPR036121">
    <property type="entry name" value="ATPase_F1/V1/A1_a/bsu_N_sf"/>
</dbReference>
<evidence type="ECO:0000256" key="5">
    <source>
        <dbReference type="ARBA" id="ARBA00022741"/>
    </source>
</evidence>
<dbReference type="Proteomes" id="UP001291309">
    <property type="component" value="Unassembled WGS sequence"/>
</dbReference>
<dbReference type="EC" id="7.1.2.2" evidence="14"/>
<dbReference type="InterPro" id="IPR023366">
    <property type="entry name" value="ATP_synth_asu-like_sf"/>
</dbReference>
<keyword evidence="19" id="KW-1185">Reference proteome</keyword>
<evidence type="ECO:0000313" key="19">
    <source>
        <dbReference type="Proteomes" id="UP001291309"/>
    </source>
</evidence>
<dbReference type="Gene3D" id="3.40.50.300">
    <property type="entry name" value="P-loop containing nucleotide triphosphate hydrolases"/>
    <property type="match status" value="1"/>
</dbReference>
<feature type="domain" description="ATP synthase alpha subunit C-terminal" evidence="16">
    <location>
        <begin position="371"/>
        <end position="503"/>
    </location>
</feature>
<evidence type="ECO:0000256" key="1">
    <source>
        <dbReference type="ARBA" id="ARBA00003784"/>
    </source>
</evidence>
<evidence type="ECO:0000256" key="3">
    <source>
        <dbReference type="ARBA" id="ARBA00008936"/>
    </source>
</evidence>
<keyword evidence="5 14" id="KW-0547">Nucleotide-binding</keyword>
<comment type="caution">
    <text evidence="18">The sequence shown here is derived from an EMBL/GenBank/DDBJ whole genome shotgun (WGS) entry which is preliminary data.</text>
</comment>
<dbReference type="Gene3D" id="2.40.30.20">
    <property type="match status" value="1"/>
</dbReference>